<dbReference type="GO" id="GO:0008168">
    <property type="term" value="F:methyltransferase activity"/>
    <property type="evidence" value="ECO:0007669"/>
    <property type="project" value="UniProtKB-KW"/>
</dbReference>
<sequence>MPCRDPSPALQHPSIAGSSAASPHATLTEGYETASTGLASVTSSVYAHAYENGRRYQHFKNGRYPIPNDDEELAREDLKHAMLMELCDSRLFYAPIKNPHNILDIGTGSGIWAIDIGDEFPNAHVRGIDLSPYMPVWAPPNVEFLIDDCEQGEWVDQDTDFVHFRFMTIVLKDVPGVLSYRAFLKFDIDVTLPKRLKPMLYHAGFENIQCVVKKVPIGPWARDKTLCNIGIQVILAHARRGLQNTGVHRYFYYYFWYTQKPSKLGVVRRGI</sequence>
<dbReference type="InterPro" id="IPR029063">
    <property type="entry name" value="SAM-dependent_MTases_sf"/>
</dbReference>
<dbReference type="GO" id="GO:0032259">
    <property type="term" value="P:methylation"/>
    <property type="evidence" value="ECO:0007669"/>
    <property type="project" value="UniProtKB-KW"/>
</dbReference>
<dbReference type="PANTHER" id="PTHR43591:SF10">
    <property type="entry name" value="ABC TRANSMEMBRANE TYPE-1 DOMAIN-CONTAINING PROTEIN-RELATED"/>
    <property type="match status" value="1"/>
</dbReference>
<feature type="region of interest" description="Disordered" evidence="2">
    <location>
        <begin position="1"/>
        <end position="23"/>
    </location>
</feature>
<keyword evidence="3" id="KW-0489">Methyltransferase</keyword>
<accession>A0AAJ0GRP5</accession>
<keyword evidence="3" id="KW-0808">Transferase</keyword>
<organism evidence="3 4">
    <name type="scientific">Chaetomium strumarium</name>
    <dbReference type="NCBI Taxonomy" id="1170767"/>
    <lineage>
        <taxon>Eukaryota</taxon>
        <taxon>Fungi</taxon>
        <taxon>Dikarya</taxon>
        <taxon>Ascomycota</taxon>
        <taxon>Pezizomycotina</taxon>
        <taxon>Sordariomycetes</taxon>
        <taxon>Sordariomycetidae</taxon>
        <taxon>Sordariales</taxon>
        <taxon>Chaetomiaceae</taxon>
        <taxon>Chaetomium</taxon>
    </lineage>
</organism>
<dbReference type="GeneID" id="87885182"/>
<evidence type="ECO:0000256" key="1">
    <source>
        <dbReference type="ARBA" id="ARBA00038158"/>
    </source>
</evidence>
<evidence type="ECO:0000313" key="4">
    <source>
        <dbReference type="Proteomes" id="UP001273166"/>
    </source>
</evidence>
<name>A0AAJ0GRP5_9PEZI</name>
<comment type="similarity">
    <text evidence="1">Belongs to the methyltransferase superfamily. LaeA methyltransferase family.</text>
</comment>
<dbReference type="Gene3D" id="3.40.50.150">
    <property type="entry name" value="Vaccinia Virus protein VP39"/>
    <property type="match status" value="1"/>
</dbReference>
<keyword evidence="4" id="KW-1185">Reference proteome</keyword>
<dbReference type="AlphaFoldDB" id="A0AAJ0GRP5"/>
<comment type="caution">
    <text evidence="3">The sequence shown here is derived from an EMBL/GenBank/DDBJ whole genome shotgun (WGS) entry which is preliminary data.</text>
</comment>
<dbReference type="PANTHER" id="PTHR43591">
    <property type="entry name" value="METHYLTRANSFERASE"/>
    <property type="match status" value="1"/>
</dbReference>
<dbReference type="EMBL" id="JAUDZG010000005">
    <property type="protein sequence ID" value="KAK3304918.1"/>
    <property type="molecule type" value="Genomic_DNA"/>
</dbReference>
<evidence type="ECO:0000313" key="3">
    <source>
        <dbReference type="EMBL" id="KAK3304918.1"/>
    </source>
</evidence>
<dbReference type="RefSeq" id="XP_062720698.1">
    <property type="nucleotide sequence ID" value="XM_062866353.1"/>
</dbReference>
<dbReference type="Proteomes" id="UP001273166">
    <property type="component" value="Unassembled WGS sequence"/>
</dbReference>
<proteinExistence type="inferred from homology"/>
<evidence type="ECO:0000256" key="2">
    <source>
        <dbReference type="SAM" id="MobiDB-lite"/>
    </source>
</evidence>
<protein>
    <submittedName>
        <fullName evidence="3">S-adenosyl-L-methionine-dependent methyltransferase</fullName>
    </submittedName>
</protein>
<reference evidence="3" key="1">
    <citation type="journal article" date="2023" name="Mol. Phylogenet. Evol.">
        <title>Genome-scale phylogeny and comparative genomics of the fungal order Sordariales.</title>
        <authorList>
            <person name="Hensen N."/>
            <person name="Bonometti L."/>
            <person name="Westerberg I."/>
            <person name="Brannstrom I.O."/>
            <person name="Guillou S."/>
            <person name="Cros-Aarteil S."/>
            <person name="Calhoun S."/>
            <person name="Haridas S."/>
            <person name="Kuo A."/>
            <person name="Mondo S."/>
            <person name="Pangilinan J."/>
            <person name="Riley R."/>
            <person name="LaButti K."/>
            <person name="Andreopoulos B."/>
            <person name="Lipzen A."/>
            <person name="Chen C."/>
            <person name="Yan M."/>
            <person name="Daum C."/>
            <person name="Ng V."/>
            <person name="Clum A."/>
            <person name="Steindorff A."/>
            <person name="Ohm R.A."/>
            <person name="Martin F."/>
            <person name="Silar P."/>
            <person name="Natvig D.O."/>
            <person name="Lalanne C."/>
            <person name="Gautier V."/>
            <person name="Ament-Velasquez S.L."/>
            <person name="Kruys A."/>
            <person name="Hutchinson M.I."/>
            <person name="Powell A.J."/>
            <person name="Barry K."/>
            <person name="Miller A.N."/>
            <person name="Grigoriev I.V."/>
            <person name="Debuchy R."/>
            <person name="Gladieux P."/>
            <person name="Hiltunen Thoren M."/>
            <person name="Johannesson H."/>
        </authorList>
    </citation>
    <scope>NUCLEOTIDE SEQUENCE</scope>
    <source>
        <strain evidence="3">CBS 333.67</strain>
    </source>
</reference>
<dbReference type="SUPFAM" id="SSF53335">
    <property type="entry name" value="S-adenosyl-L-methionine-dependent methyltransferases"/>
    <property type="match status" value="1"/>
</dbReference>
<gene>
    <name evidence="3" type="ORF">B0T15DRAFT_486371</name>
</gene>
<reference evidence="3" key="2">
    <citation type="submission" date="2023-06" db="EMBL/GenBank/DDBJ databases">
        <authorList>
            <consortium name="Lawrence Berkeley National Laboratory"/>
            <person name="Mondo S.J."/>
            <person name="Hensen N."/>
            <person name="Bonometti L."/>
            <person name="Westerberg I."/>
            <person name="Brannstrom I.O."/>
            <person name="Guillou S."/>
            <person name="Cros-Aarteil S."/>
            <person name="Calhoun S."/>
            <person name="Haridas S."/>
            <person name="Kuo A."/>
            <person name="Pangilinan J."/>
            <person name="Riley R."/>
            <person name="Labutti K."/>
            <person name="Andreopoulos B."/>
            <person name="Lipzen A."/>
            <person name="Chen C."/>
            <person name="Yanf M."/>
            <person name="Daum C."/>
            <person name="Ng V."/>
            <person name="Clum A."/>
            <person name="Steindorff A."/>
            <person name="Ohm R."/>
            <person name="Martin F."/>
            <person name="Silar P."/>
            <person name="Natvig D."/>
            <person name="Lalanne C."/>
            <person name="Gautier V."/>
            <person name="Ament-Velasquez S.L."/>
            <person name="Kruys A."/>
            <person name="Hutchinson M.I."/>
            <person name="Powell A.J."/>
            <person name="Barry K."/>
            <person name="Miller A.N."/>
            <person name="Grigoriev I.V."/>
            <person name="Debuchy R."/>
            <person name="Gladieux P."/>
            <person name="Thoren M.H."/>
            <person name="Johannesson H."/>
        </authorList>
    </citation>
    <scope>NUCLEOTIDE SEQUENCE</scope>
    <source>
        <strain evidence="3">CBS 333.67</strain>
    </source>
</reference>
<dbReference type="Pfam" id="PF13489">
    <property type="entry name" value="Methyltransf_23"/>
    <property type="match status" value="1"/>
</dbReference>
<dbReference type="CDD" id="cd02440">
    <property type="entry name" value="AdoMet_MTases"/>
    <property type="match status" value="1"/>
</dbReference>